<dbReference type="SUPFAM" id="SSF54001">
    <property type="entry name" value="Cysteine proteinases"/>
    <property type="match status" value="1"/>
</dbReference>
<reference evidence="1" key="1">
    <citation type="submission" date="2022-08" db="UniProtKB">
        <authorList>
            <consortium name="EnsemblMetazoa"/>
        </authorList>
    </citation>
    <scope>IDENTIFICATION</scope>
    <source>
        <strain evidence="1">05x7-T-G4-1.051#20</strain>
    </source>
</reference>
<dbReference type="Proteomes" id="UP000005408">
    <property type="component" value="Unassembled WGS sequence"/>
</dbReference>
<protein>
    <recommendedName>
        <fullName evidence="3">USP domain-containing protein</fullName>
    </recommendedName>
</protein>
<evidence type="ECO:0008006" key="3">
    <source>
        <dbReference type="Google" id="ProtNLM"/>
    </source>
</evidence>
<organism evidence="1 2">
    <name type="scientific">Magallana gigas</name>
    <name type="common">Pacific oyster</name>
    <name type="synonym">Crassostrea gigas</name>
    <dbReference type="NCBI Taxonomy" id="29159"/>
    <lineage>
        <taxon>Eukaryota</taxon>
        <taxon>Metazoa</taxon>
        <taxon>Spiralia</taxon>
        <taxon>Lophotrochozoa</taxon>
        <taxon>Mollusca</taxon>
        <taxon>Bivalvia</taxon>
        <taxon>Autobranchia</taxon>
        <taxon>Pteriomorphia</taxon>
        <taxon>Ostreida</taxon>
        <taxon>Ostreoidea</taxon>
        <taxon>Ostreidae</taxon>
        <taxon>Magallana</taxon>
    </lineage>
</organism>
<dbReference type="InterPro" id="IPR038765">
    <property type="entry name" value="Papain-like_cys_pep_sf"/>
</dbReference>
<dbReference type="Gene3D" id="3.90.70.10">
    <property type="entry name" value="Cysteine proteinases"/>
    <property type="match status" value="1"/>
</dbReference>
<evidence type="ECO:0000313" key="1">
    <source>
        <dbReference type="EnsemblMetazoa" id="G6401.1:cds"/>
    </source>
</evidence>
<accession>A0A8W8NMB3</accession>
<keyword evidence="2" id="KW-1185">Reference proteome</keyword>
<proteinExistence type="predicted"/>
<evidence type="ECO:0000313" key="2">
    <source>
        <dbReference type="Proteomes" id="UP000005408"/>
    </source>
</evidence>
<dbReference type="AlphaFoldDB" id="A0A8W8NMB3"/>
<sequence length="215" mass="24982">MLERGKLNSARGIHHILLNLRMVKPEDTEINLQSFELIEFLCILNKEEMVIERKCCEGCPMQSTFTKEQIIINPPKTRGGKMNIQQGILEFFEACCPLSKCCDYCKETVHLTFSHPPPPVLFLNVWRLSHPPIIAVEVPAVVSVLDHRYRVSTVYVHKGQHFTGWSYKPGENQNWTYYDDSKVNQRDRYSADLDRTKEFPGSERMVVISYYLINN</sequence>
<name>A0A8W8NMB3_MAGGI</name>
<dbReference type="EnsemblMetazoa" id="G6401.1">
    <property type="protein sequence ID" value="G6401.1:cds"/>
    <property type="gene ID" value="G6401"/>
</dbReference>